<feature type="compositionally biased region" description="Low complexity" evidence="1">
    <location>
        <begin position="35"/>
        <end position="62"/>
    </location>
</feature>
<dbReference type="AlphaFoldDB" id="A0A061H660"/>
<evidence type="ECO:0000256" key="1">
    <source>
        <dbReference type="SAM" id="MobiDB-lite"/>
    </source>
</evidence>
<feature type="compositionally biased region" description="Low complexity" evidence="1">
    <location>
        <begin position="721"/>
        <end position="739"/>
    </location>
</feature>
<feature type="compositionally biased region" description="Polar residues" evidence="1">
    <location>
        <begin position="454"/>
        <end position="465"/>
    </location>
</feature>
<feature type="compositionally biased region" description="Low complexity" evidence="1">
    <location>
        <begin position="194"/>
        <end position="214"/>
    </location>
</feature>
<reference evidence="2 3" key="1">
    <citation type="journal article" date="2013" name="Plant Cell">
        <title>The transition from a phytopathogenic smut ancestor to an anamorphic biocontrol agent deciphered by comparative whole-genome analysis.</title>
        <authorList>
            <person name="Lefebvre F."/>
            <person name="Joly D.L."/>
            <person name="Labbe C."/>
            <person name="Teichmann B."/>
            <person name="Linning R."/>
            <person name="Belzile F."/>
            <person name="Bakkeren G."/>
            <person name="Belanger R.R."/>
        </authorList>
    </citation>
    <scope>NUCLEOTIDE SEQUENCE [LARGE SCALE GENOMIC DNA]</scope>
    <source>
        <strain evidence="2 3">PF-1</strain>
    </source>
</reference>
<dbReference type="PANTHER" id="PTHR37402">
    <property type="entry name" value="GRAM DOMAIN-CONTAINING PROTEIN 4"/>
    <property type="match status" value="1"/>
</dbReference>
<evidence type="ECO:0000313" key="3">
    <source>
        <dbReference type="Proteomes" id="UP000053664"/>
    </source>
</evidence>
<name>A0A061H660_9BASI</name>
<dbReference type="GO" id="GO:0006915">
    <property type="term" value="P:apoptotic process"/>
    <property type="evidence" value="ECO:0007669"/>
    <property type="project" value="InterPro"/>
</dbReference>
<feature type="compositionally biased region" description="Low complexity" evidence="1">
    <location>
        <begin position="555"/>
        <end position="571"/>
    </location>
</feature>
<evidence type="ECO:0000313" key="2">
    <source>
        <dbReference type="EMBL" id="EPQ27954.1"/>
    </source>
</evidence>
<dbReference type="GeneID" id="19318387"/>
<dbReference type="EMBL" id="KE361636">
    <property type="protein sequence ID" value="EPQ27954.1"/>
    <property type="molecule type" value="Genomic_DNA"/>
</dbReference>
<accession>A0A061H660</accession>
<dbReference type="HOGENOM" id="CLU_289702_0_0_1"/>
<feature type="compositionally biased region" description="Low complexity" evidence="1">
    <location>
        <begin position="480"/>
        <end position="508"/>
    </location>
</feature>
<feature type="region of interest" description="Disordered" evidence="1">
    <location>
        <begin position="714"/>
        <end position="740"/>
    </location>
</feature>
<feature type="compositionally biased region" description="Acidic residues" evidence="1">
    <location>
        <begin position="376"/>
        <end position="390"/>
    </location>
</feature>
<feature type="region of interest" description="Disordered" evidence="1">
    <location>
        <begin position="126"/>
        <end position="300"/>
    </location>
</feature>
<dbReference type="eggNOG" id="ENOG502TM5H">
    <property type="taxonomic scope" value="Eukaryota"/>
</dbReference>
<feature type="region of interest" description="Disordered" evidence="1">
    <location>
        <begin position="319"/>
        <end position="591"/>
    </location>
</feature>
<dbReference type="OrthoDB" id="1708389at2759"/>
<dbReference type="RefSeq" id="XP_007879999.1">
    <property type="nucleotide sequence ID" value="XM_007881808.1"/>
</dbReference>
<feature type="compositionally biased region" description="Low complexity" evidence="1">
    <location>
        <begin position="515"/>
        <end position="536"/>
    </location>
</feature>
<feature type="compositionally biased region" description="Low complexity" evidence="1">
    <location>
        <begin position="240"/>
        <end position="254"/>
    </location>
</feature>
<feature type="region of interest" description="Disordered" evidence="1">
    <location>
        <begin position="1"/>
        <end position="88"/>
    </location>
</feature>
<dbReference type="Proteomes" id="UP000053664">
    <property type="component" value="Unassembled WGS sequence"/>
</dbReference>
<organism evidence="2 3">
    <name type="scientific">Pseudozyma flocculosa PF-1</name>
    <dbReference type="NCBI Taxonomy" id="1277687"/>
    <lineage>
        <taxon>Eukaryota</taxon>
        <taxon>Fungi</taxon>
        <taxon>Dikarya</taxon>
        <taxon>Basidiomycota</taxon>
        <taxon>Ustilaginomycotina</taxon>
        <taxon>Ustilaginomycetes</taxon>
        <taxon>Ustilaginales</taxon>
        <taxon>Ustilaginaceae</taxon>
        <taxon>Pseudozyma</taxon>
    </lineage>
</organism>
<dbReference type="PANTHER" id="PTHR37402:SF1">
    <property type="entry name" value="GRAM DOMAIN-CONTAINING PROTEIN 4"/>
    <property type="match status" value="1"/>
</dbReference>
<feature type="compositionally biased region" description="Polar residues" evidence="1">
    <location>
        <begin position="278"/>
        <end position="290"/>
    </location>
</feature>
<dbReference type="KEGG" id="pfp:PFL1_04281"/>
<proteinExistence type="predicted"/>
<gene>
    <name evidence="2" type="ORF">PFL1_04281</name>
</gene>
<sequence length="1058" mass="109997">MISDTSPATELPDRPPRAPSRNSQRPMAAGSGDRSSPSDLSLATAATATATTTSPSPASSSSSPPPPLLPGMRVPTIQRPSPTSPFSDWEAYIVSQTQNWDEHRLKMQKAATNGRVMWADQVQPAAPASTLPGYLKARDLNDSSTSSAAKAPELRGRKSFDAAAKAPELRGRKSFDAAAKAPELRGRKSSDATALASPRSAGSASPASPPSAASTGSLRVAKLLSPKPRRSSMILHDEAPSPTEATPASASASTMPDAKSTRSRLINYGRSNRRASIHSLSSVGNQNDGSNDIGADLSRSSHFLSPTSALLSGLGAPFVTHQGKRSSASSASANGSEAFDDARRASSSTGSAVSDVRVAGHPPRPAFLEQYGLEPDSGESDEEHDEDEDQDRDRDEIAGSDGDPDTDVTTPRMEDEDDVGSKLLPTLLVGGAAADRSSRSSSSSKQARAGSRPATGTGSVRSFDSSAPVFANRDPFAMASSSSLSSRPGSLIASPVSPLGVSSSSTSLHSKKKGSSISGRRPRGSSSAGSATTSSILRSMPVGEYTPRRSDRTGSVSSMRSVAASATSSVVKKSRRGYTIEPPSEPVPPLPVSVGAEAVAAVDAPATAQPRDRPHSKTKAKAKKAAAAVFAQDDDDDEAVAAAVAVEGDVADRESILSHSSRSSSLSKVEGQILAAPPLNLPAVVVEADSDGKGLEERDTGVAKAVASAKAGLEKHQSIDAGARSRSSSRGARAQTEAEAQAEWDDLQIERFLRSVRVHMDAEQAVALLQRGELRDLLDPTEAVAGNDASSSLLELKDNVERLYVSGAGSRGGDGDDGCDSAYEAMLRRVSSVTQWEDPVVTSAAASLYALCWYRGLLLPLVFASMAALLLEARFVDVPKAADHLRATTRAQRKRIDVVDAIERSLFSASFGGGGDDGSGAGTDDDDAAAAAACSDAAAVLATTSGAVATLADLQEKARRIATWHSSARGSSLALVALLAALALASCSLSPWALTRLVGGCIGLLVFTPAPTRARLWDSRACTRLWAWYDRVPTDRQHARSVLRRRVAAAAAVSSRTE</sequence>
<protein>
    <submittedName>
        <fullName evidence="2">Uncharacterized protein</fullName>
    </submittedName>
</protein>
<feature type="compositionally biased region" description="Low complexity" evidence="1">
    <location>
        <begin position="430"/>
        <end position="452"/>
    </location>
</feature>
<dbReference type="InterPro" id="IPR037847">
    <property type="entry name" value="GRAMDC4"/>
</dbReference>